<feature type="region of interest" description="Disordered" evidence="1">
    <location>
        <begin position="119"/>
        <end position="155"/>
    </location>
</feature>
<dbReference type="EMBL" id="FKDK01000003">
    <property type="protein sequence ID" value="SAA13660.1"/>
    <property type="molecule type" value="Genomic_DNA"/>
</dbReference>
<accession>A0ABY0IXW0</accession>
<organism evidence="2 3">
    <name type="scientific">Enterobacter roggenkampii</name>
    <dbReference type="NCBI Taxonomy" id="1812935"/>
    <lineage>
        <taxon>Bacteria</taxon>
        <taxon>Pseudomonadati</taxon>
        <taxon>Pseudomonadota</taxon>
        <taxon>Gammaproteobacteria</taxon>
        <taxon>Enterobacterales</taxon>
        <taxon>Enterobacteriaceae</taxon>
        <taxon>Enterobacter</taxon>
        <taxon>Enterobacter cloacae complex</taxon>
    </lineage>
</organism>
<name>A0ABY0IXW0_9ENTR</name>
<comment type="caution">
    <text evidence="2">The sequence shown here is derived from an EMBL/GenBank/DDBJ whole genome shotgun (WGS) entry which is preliminary data.</text>
</comment>
<gene>
    <name evidence="2" type="ORF">SAMEA2273443_00935</name>
</gene>
<evidence type="ECO:0000313" key="3">
    <source>
        <dbReference type="Proteomes" id="UP000077063"/>
    </source>
</evidence>
<sequence length="269" mass="29790">MLPGQQGNKHRLQHADPRRNVHNHPGNAAHQQHAQHEEVIDVLANQQPDDGPHGHPVGAGDRHLQHRKLPRGQDQLLPFDGHMAALCKRAGPEINGDNQQQHDAQNAQRGLVDIPVRGQLHDADGEDHPAEQDIAQPVGGNAQGKNTRDGPARQAEPRVEAIAHANPPDPGAQRQVKGVADKRHQHHLTFGQLVAAVGPTQKVIAAVHQVAHDNQPRRAQQHHPVIVADDLPHLFPVHFLRVDHQQHRDGNKEYPGEDLFCQTPAWMRF</sequence>
<keyword evidence="3" id="KW-1185">Reference proteome</keyword>
<evidence type="ECO:0000313" key="2">
    <source>
        <dbReference type="EMBL" id="SAA13660.1"/>
    </source>
</evidence>
<feature type="compositionally biased region" description="Basic and acidic residues" evidence="1">
    <location>
        <begin position="146"/>
        <end position="155"/>
    </location>
</feature>
<proteinExistence type="predicted"/>
<feature type="compositionally biased region" description="Basic and acidic residues" evidence="1">
    <location>
        <begin position="119"/>
        <end position="131"/>
    </location>
</feature>
<dbReference type="Proteomes" id="UP000077063">
    <property type="component" value="Unassembled WGS sequence"/>
</dbReference>
<protein>
    <submittedName>
        <fullName evidence="2">Uncharacterized protein</fullName>
    </submittedName>
</protein>
<feature type="region of interest" description="Disordered" evidence="1">
    <location>
        <begin position="45"/>
        <end position="64"/>
    </location>
</feature>
<evidence type="ECO:0000256" key="1">
    <source>
        <dbReference type="SAM" id="MobiDB-lite"/>
    </source>
</evidence>
<feature type="region of interest" description="Disordered" evidence="1">
    <location>
        <begin position="1"/>
        <end position="34"/>
    </location>
</feature>
<reference evidence="2 3" key="1">
    <citation type="submission" date="2016-03" db="EMBL/GenBank/DDBJ databases">
        <authorList>
            <consortium name="Pathogen Informatics"/>
        </authorList>
    </citation>
    <scope>NUCLEOTIDE SEQUENCE [LARGE SCALE GENOMIC DNA]</scope>
    <source>
        <strain evidence="3">e2161</strain>
    </source>
</reference>